<feature type="domain" description="Mechanosensitive ion channel MscS C-terminal" evidence="10">
    <location>
        <begin position="185"/>
        <end position="267"/>
    </location>
</feature>
<dbReference type="InterPro" id="IPR011066">
    <property type="entry name" value="MscS_channel_C_sf"/>
</dbReference>
<proteinExistence type="inferred from homology"/>
<name>L0A3V8_DEIPD</name>
<dbReference type="PROSITE" id="PS01246">
    <property type="entry name" value="UPF0003"/>
    <property type="match status" value="1"/>
</dbReference>
<dbReference type="eggNOG" id="COG0668">
    <property type="taxonomic scope" value="Bacteria"/>
</dbReference>
<sequence length="322" mass="35699">MSTGVNAAVERIQNIGRDLMAALPNVAIGLVVVLIFWFAARVVRTLIQRIWATRGYERDLALLFGRLASAALTVLGVLVALTIIFPSVTPASLFSLLGVGGVAIGFAFRDILQNLLAGILILLTRPFRIGDQIIVSGSEGTVEDIQVRATLIRTYDNRQVVIPNADLFTNTVTVNTAYDKRRLQYDVGIGYGDDIDMAKQVILETLQGVTSIRTDPVPEVLVVDLAESSVNLRVRWWIDPPLRKDALDTQDEVLHKLKEALLAHGIDLPFPTRQVLLHDQTETTDGDRARQREGWPRGQGDVPGARWIPRRSDKERVDKEQP</sequence>
<evidence type="ECO:0000259" key="10">
    <source>
        <dbReference type="Pfam" id="PF21082"/>
    </source>
</evidence>
<dbReference type="InterPro" id="IPR006686">
    <property type="entry name" value="MscS_channel_CS"/>
</dbReference>
<dbReference type="EMBL" id="CP003382">
    <property type="protein sequence ID" value="AFZ67695.1"/>
    <property type="molecule type" value="Genomic_DNA"/>
</dbReference>
<evidence type="ECO:0000256" key="4">
    <source>
        <dbReference type="ARBA" id="ARBA00022692"/>
    </source>
</evidence>
<evidence type="ECO:0000256" key="2">
    <source>
        <dbReference type="ARBA" id="ARBA00008017"/>
    </source>
</evidence>
<feature type="transmembrane region" description="Helical" evidence="8">
    <location>
        <begin position="60"/>
        <end position="85"/>
    </location>
</feature>
<comment type="subcellular location">
    <subcellularLocation>
        <location evidence="1">Cell membrane</location>
        <topology evidence="1">Multi-pass membrane protein</topology>
    </subcellularLocation>
</comment>
<dbReference type="AlphaFoldDB" id="L0A3V8"/>
<dbReference type="InterPro" id="IPR045275">
    <property type="entry name" value="MscS_archaea/bacteria_type"/>
</dbReference>
<keyword evidence="3" id="KW-1003">Cell membrane</keyword>
<keyword evidence="12" id="KW-1185">Reference proteome</keyword>
<organism evidence="11 12">
    <name type="scientific">Deinococcus peraridilitoris (strain DSM 19664 / LMG 22246 / CIP 109416 / KR-200)</name>
    <dbReference type="NCBI Taxonomy" id="937777"/>
    <lineage>
        <taxon>Bacteria</taxon>
        <taxon>Thermotogati</taxon>
        <taxon>Deinococcota</taxon>
        <taxon>Deinococci</taxon>
        <taxon>Deinococcales</taxon>
        <taxon>Deinococcaceae</taxon>
        <taxon>Deinococcus</taxon>
    </lineage>
</organism>
<accession>L0A3V8</accession>
<evidence type="ECO:0000259" key="9">
    <source>
        <dbReference type="Pfam" id="PF00924"/>
    </source>
</evidence>
<dbReference type="PATRIC" id="fig|937777.3.peg.2211"/>
<feature type="transmembrane region" description="Helical" evidence="8">
    <location>
        <begin position="20"/>
        <end position="39"/>
    </location>
</feature>
<dbReference type="Gene3D" id="2.30.30.60">
    <property type="match status" value="1"/>
</dbReference>
<comment type="similarity">
    <text evidence="2">Belongs to the MscS (TC 1.A.23) family.</text>
</comment>
<keyword evidence="5 8" id="KW-1133">Transmembrane helix</keyword>
<dbReference type="PANTHER" id="PTHR30221">
    <property type="entry name" value="SMALL-CONDUCTANCE MECHANOSENSITIVE CHANNEL"/>
    <property type="match status" value="1"/>
</dbReference>
<dbReference type="RefSeq" id="WP_015235998.1">
    <property type="nucleotide sequence ID" value="NC_019793.1"/>
</dbReference>
<keyword evidence="4 8" id="KW-0812">Transmembrane</keyword>
<evidence type="ECO:0000313" key="12">
    <source>
        <dbReference type="Proteomes" id="UP000010467"/>
    </source>
</evidence>
<reference evidence="12" key="1">
    <citation type="submission" date="2012-03" db="EMBL/GenBank/DDBJ databases">
        <title>Complete sequence of chromosome of Deinococcus peraridilitoris DSM 19664.</title>
        <authorList>
            <person name="Lucas S."/>
            <person name="Copeland A."/>
            <person name="Lapidus A."/>
            <person name="Glavina del Rio T."/>
            <person name="Dalin E."/>
            <person name="Tice H."/>
            <person name="Bruce D."/>
            <person name="Goodwin L."/>
            <person name="Pitluck S."/>
            <person name="Peters L."/>
            <person name="Mikhailova N."/>
            <person name="Lu M."/>
            <person name="Kyrpides N."/>
            <person name="Mavromatis K."/>
            <person name="Ivanova N."/>
            <person name="Brettin T."/>
            <person name="Detter J.C."/>
            <person name="Han C."/>
            <person name="Larimer F."/>
            <person name="Land M."/>
            <person name="Hauser L."/>
            <person name="Markowitz V."/>
            <person name="Cheng J.-F."/>
            <person name="Hugenholtz P."/>
            <person name="Woyke T."/>
            <person name="Wu D."/>
            <person name="Pukall R."/>
            <person name="Steenblock K."/>
            <person name="Brambilla E."/>
            <person name="Klenk H.-P."/>
            <person name="Eisen J.A."/>
        </authorList>
    </citation>
    <scope>NUCLEOTIDE SEQUENCE [LARGE SCALE GENOMIC DNA]</scope>
    <source>
        <strain evidence="12">DSM 19664 / LMG 22246 / CIP 109416 / KR-200</strain>
    </source>
</reference>
<evidence type="ECO:0000256" key="8">
    <source>
        <dbReference type="SAM" id="Phobius"/>
    </source>
</evidence>
<evidence type="ECO:0000256" key="1">
    <source>
        <dbReference type="ARBA" id="ARBA00004651"/>
    </source>
</evidence>
<dbReference type="KEGG" id="dpd:Deipe_2210"/>
<dbReference type="InterPro" id="IPR011014">
    <property type="entry name" value="MscS_channel_TM-2"/>
</dbReference>
<evidence type="ECO:0000256" key="5">
    <source>
        <dbReference type="ARBA" id="ARBA00022989"/>
    </source>
</evidence>
<dbReference type="STRING" id="937777.Deipe_2210"/>
<dbReference type="InterPro" id="IPR049278">
    <property type="entry name" value="MS_channel_C"/>
</dbReference>
<feature type="compositionally biased region" description="Basic and acidic residues" evidence="7">
    <location>
        <begin position="282"/>
        <end position="295"/>
    </location>
</feature>
<dbReference type="GO" id="GO:0008381">
    <property type="term" value="F:mechanosensitive monoatomic ion channel activity"/>
    <property type="evidence" value="ECO:0007669"/>
    <property type="project" value="InterPro"/>
</dbReference>
<dbReference type="InterPro" id="IPR023408">
    <property type="entry name" value="MscS_beta-dom_sf"/>
</dbReference>
<feature type="transmembrane region" description="Helical" evidence="8">
    <location>
        <begin position="91"/>
        <end position="108"/>
    </location>
</feature>
<dbReference type="SUPFAM" id="SSF82861">
    <property type="entry name" value="Mechanosensitive channel protein MscS (YggB), transmembrane region"/>
    <property type="match status" value="1"/>
</dbReference>
<dbReference type="InterPro" id="IPR008910">
    <property type="entry name" value="MSC_TM_helix"/>
</dbReference>
<dbReference type="Gene3D" id="3.30.70.100">
    <property type="match status" value="1"/>
</dbReference>
<dbReference type="PANTHER" id="PTHR30221:SF1">
    <property type="entry name" value="SMALL-CONDUCTANCE MECHANOSENSITIVE CHANNEL"/>
    <property type="match status" value="1"/>
</dbReference>
<dbReference type="HOGENOM" id="CLU_037945_1_0_0"/>
<dbReference type="SUPFAM" id="SSF82689">
    <property type="entry name" value="Mechanosensitive channel protein MscS (YggB), C-terminal domain"/>
    <property type="match status" value="1"/>
</dbReference>
<evidence type="ECO:0000256" key="7">
    <source>
        <dbReference type="SAM" id="MobiDB-lite"/>
    </source>
</evidence>
<keyword evidence="6 8" id="KW-0472">Membrane</keyword>
<evidence type="ECO:0000256" key="6">
    <source>
        <dbReference type="ARBA" id="ARBA00023136"/>
    </source>
</evidence>
<feature type="compositionally biased region" description="Basic and acidic residues" evidence="7">
    <location>
        <begin position="310"/>
        <end position="322"/>
    </location>
</feature>
<dbReference type="Pfam" id="PF21082">
    <property type="entry name" value="MS_channel_3rd"/>
    <property type="match status" value="1"/>
</dbReference>
<dbReference type="Proteomes" id="UP000010467">
    <property type="component" value="Chromosome"/>
</dbReference>
<evidence type="ECO:0000313" key="11">
    <source>
        <dbReference type="EMBL" id="AFZ67695.1"/>
    </source>
</evidence>
<dbReference type="Pfam" id="PF05552">
    <property type="entry name" value="MS_channel_1st_1"/>
    <property type="match status" value="1"/>
</dbReference>
<dbReference type="SUPFAM" id="SSF50182">
    <property type="entry name" value="Sm-like ribonucleoproteins"/>
    <property type="match status" value="1"/>
</dbReference>
<feature type="domain" description="Mechanosensitive ion channel MscS" evidence="9">
    <location>
        <begin position="110"/>
        <end position="173"/>
    </location>
</feature>
<gene>
    <name evidence="11" type="ordered locus">Deipe_2210</name>
</gene>
<evidence type="ECO:0000256" key="3">
    <source>
        <dbReference type="ARBA" id="ARBA00022475"/>
    </source>
</evidence>
<dbReference type="Pfam" id="PF00924">
    <property type="entry name" value="MS_channel_2nd"/>
    <property type="match status" value="1"/>
</dbReference>
<dbReference type="InterPro" id="IPR006685">
    <property type="entry name" value="MscS_channel_2nd"/>
</dbReference>
<dbReference type="InterPro" id="IPR010920">
    <property type="entry name" value="LSM_dom_sf"/>
</dbReference>
<dbReference type="GO" id="GO:0005886">
    <property type="term" value="C:plasma membrane"/>
    <property type="evidence" value="ECO:0007669"/>
    <property type="project" value="UniProtKB-SubCell"/>
</dbReference>
<feature type="region of interest" description="Disordered" evidence="7">
    <location>
        <begin position="282"/>
        <end position="322"/>
    </location>
</feature>
<dbReference type="Gene3D" id="1.10.287.1260">
    <property type="match status" value="1"/>
</dbReference>
<protein>
    <submittedName>
        <fullName evidence="11">Small-conductance mechanosensitive channel</fullName>
    </submittedName>
</protein>